<evidence type="ECO:0000313" key="1">
    <source>
        <dbReference type="EMBL" id="VIP04974.1"/>
    </source>
</evidence>
<name>A0A6C2YU71_9BACT</name>
<keyword evidence="2" id="KW-1185">Reference proteome</keyword>
<dbReference type="SUPFAM" id="SSF52047">
    <property type="entry name" value="RNI-like"/>
    <property type="match status" value="1"/>
</dbReference>
<organism evidence="1">
    <name type="scientific">Tuwongella immobilis</name>
    <dbReference type="NCBI Taxonomy" id="692036"/>
    <lineage>
        <taxon>Bacteria</taxon>
        <taxon>Pseudomonadati</taxon>
        <taxon>Planctomycetota</taxon>
        <taxon>Planctomycetia</taxon>
        <taxon>Gemmatales</taxon>
        <taxon>Gemmataceae</taxon>
        <taxon>Tuwongella</taxon>
    </lineage>
</organism>
<dbReference type="EMBL" id="LR593887">
    <property type="protein sequence ID" value="VTS07306.1"/>
    <property type="molecule type" value="Genomic_DNA"/>
</dbReference>
<dbReference type="InterPro" id="IPR032675">
    <property type="entry name" value="LRR_dom_sf"/>
</dbReference>
<reference evidence="1" key="1">
    <citation type="submission" date="2019-04" db="EMBL/GenBank/DDBJ databases">
        <authorList>
            <consortium name="Science for Life Laboratories"/>
        </authorList>
    </citation>
    <scope>NUCLEOTIDE SEQUENCE</scope>
    <source>
        <strain evidence="1">MBLW1</strain>
    </source>
</reference>
<protein>
    <recommendedName>
        <fullName evidence="3">Repeat-companion domain protein</fullName>
    </recommendedName>
</protein>
<dbReference type="InParanoid" id="A0A6C2YU71"/>
<sequence>MADPLAHLLDAYYLGDDPETATLLLADQYEESGEWAYARFLRDRTALAQLESQSATAIQLTDATEGAMLAHRRDWALADLVEQNWHHSVFDLLRWRVGRTGIIEWQEIADLPDQWNGESAWKSDPSRKFRFALPISVAELISWLKSPIADRLRGLSCSFGNSLSRSPESVDWLRESGRIEQFTELVLSHQAILGDVADCPRLQRLRAIWVEQLTPWLDACANRAASQSLREIVLQLAESPRADQLLLPPHWWQFLSPDRFPKLQRLSVHGGASQLPSSWGPMGSRSSAIRELLIDGFRLESGRAEQAMTAWAEMLSGLPLRSLGLGFSPEWNRESELRFLAAYRPGSMLRTLSWEAALGPDSLDALAQWPGLESLSELSLTLQGISQDAGPLQRLLASPRLRNCRSLNLTVPWSLMVNHTWLRSAFPAGNLQTLRLICRPRGTRGMEPGFWTELGRSTLAQSLWRLELTSIRMTAEDIRRFLAAGDFPQLRQLQLFQTGRNTRDIMAILSSPAFPRLWLMEYSAAELPGSYPRLARGWDRVRAGVWIHSERME</sequence>
<dbReference type="EMBL" id="LR586016">
    <property type="protein sequence ID" value="VIP04974.1"/>
    <property type="molecule type" value="Genomic_DNA"/>
</dbReference>
<dbReference type="Proteomes" id="UP000464378">
    <property type="component" value="Chromosome"/>
</dbReference>
<evidence type="ECO:0008006" key="3">
    <source>
        <dbReference type="Google" id="ProtNLM"/>
    </source>
</evidence>
<dbReference type="AlphaFoldDB" id="A0A6C2YU71"/>
<accession>A0A6C2YU71</accession>
<gene>
    <name evidence="1" type="ORF">GMBLW1_42190</name>
</gene>
<evidence type="ECO:0000313" key="2">
    <source>
        <dbReference type="Proteomes" id="UP000464378"/>
    </source>
</evidence>
<proteinExistence type="predicted"/>
<dbReference type="KEGG" id="tim:GMBLW1_42190"/>
<dbReference type="Gene3D" id="3.80.10.10">
    <property type="entry name" value="Ribonuclease Inhibitor"/>
    <property type="match status" value="1"/>
</dbReference>